<dbReference type="EMBL" id="JADAQT010000089">
    <property type="protein sequence ID" value="MBE1876783.1"/>
    <property type="molecule type" value="Genomic_DNA"/>
</dbReference>
<organism evidence="2 3">
    <name type="scientific">Myceligenerans pegani</name>
    <dbReference type="NCBI Taxonomy" id="2776917"/>
    <lineage>
        <taxon>Bacteria</taxon>
        <taxon>Bacillati</taxon>
        <taxon>Actinomycetota</taxon>
        <taxon>Actinomycetes</taxon>
        <taxon>Micrococcales</taxon>
        <taxon>Promicromonosporaceae</taxon>
        <taxon>Myceligenerans</taxon>
    </lineage>
</organism>
<sequence length="114" mass="12014">MGLFEAAKNFVTDPENIARAKQLLTDENVDAAAAKLRELAPEQARGAVDGLAEKAKEWGGPEDEKPAVEGSERPAATPEEAAPPEGDEQPEEEENPKGDEKPAVASEGEGPRPA</sequence>
<name>A0ABR9MZF1_9MICO</name>
<gene>
    <name evidence="2" type="ORF">IHE71_13835</name>
</gene>
<comment type="caution">
    <text evidence="2">The sequence shown here is derived from an EMBL/GenBank/DDBJ whole genome shotgun (WGS) entry which is preliminary data.</text>
</comment>
<evidence type="ECO:0000256" key="1">
    <source>
        <dbReference type="SAM" id="MobiDB-lite"/>
    </source>
</evidence>
<accession>A0ABR9MZF1</accession>
<keyword evidence="3" id="KW-1185">Reference proteome</keyword>
<feature type="compositionally biased region" description="Acidic residues" evidence="1">
    <location>
        <begin position="85"/>
        <end position="94"/>
    </location>
</feature>
<proteinExistence type="predicted"/>
<evidence type="ECO:0000313" key="3">
    <source>
        <dbReference type="Proteomes" id="UP000625527"/>
    </source>
</evidence>
<feature type="region of interest" description="Disordered" evidence="1">
    <location>
        <begin position="40"/>
        <end position="114"/>
    </location>
</feature>
<dbReference type="Proteomes" id="UP000625527">
    <property type="component" value="Unassembled WGS sequence"/>
</dbReference>
<protein>
    <submittedName>
        <fullName evidence="2">Uncharacterized protein</fullName>
    </submittedName>
</protein>
<evidence type="ECO:0000313" key="2">
    <source>
        <dbReference type="EMBL" id="MBE1876783.1"/>
    </source>
</evidence>
<reference evidence="2 3" key="1">
    <citation type="submission" date="2020-10" db="EMBL/GenBank/DDBJ databases">
        <title>Myceligenerans pegani sp. nov., an endophytic actinomycete isolated from Peganum harmala L. in Xinjiang, China.</title>
        <authorList>
            <person name="Xin L."/>
        </authorList>
    </citation>
    <scope>NUCLEOTIDE SEQUENCE [LARGE SCALE GENOMIC DNA]</scope>
    <source>
        <strain evidence="2 3">TRM65318</strain>
    </source>
</reference>
<feature type="compositionally biased region" description="Low complexity" evidence="1">
    <location>
        <begin position="73"/>
        <end position="84"/>
    </location>
</feature>
<feature type="compositionally biased region" description="Basic and acidic residues" evidence="1">
    <location>
        <begin position="51"/>
        <end position="72"/>
    </location>
</feature>
<dbReference type="RefSeq" id="WP_192863344.1">
    <property type="nucleotide sequence ID" value="NZ_JADAQT010000089.1"/>
</dbReference>